<dbReference type="InterPro" id="IPR000387">
    <property type="entry name" value="Tyr_Pase_dom"/>
</dbReference>
<dbReference type="GO" id="GO:0004721">
    <property type="term" value="F:phosphoprotein phosphatase activity"/>
    <property type="evidence" value="ECO:0007669"/>
    <property type="project" value="InterPro"/>
</dbReference>
<dbReference type="PROSITE" id="PS00383">
    <property type="entry name" value="TYR_PHOSPHATASE_1"/>
    <property type="match status" value="1"/>
</dbReference>
<sequence length="652" mass="73657">MDLETSFDRLSNLGDVSPPREIDIETSSGVRGTIAVPHSVDEDDFLQLGYAPPTHKMAIILHGQGGHRNYCYQRMLAHKLAAQLGMYSLRIDFRGCGSLADVADLKMGRTLESDVEDIHAVADYVISGEKNCLGINFDLLAIVAHSRGLLAMFLWAVGQERLLKDPRTAKSAIIVPNLVNCSLRFRSFTVLDRYPIHDEGFEYMEQKALRNGKMQMVRITRQELHSLADADTALFAQLSPQWSVLSVYGTEDTIIPKEDCAYFANTLNRGPYTHHLELIDGADHNFYGVEPIENAGDEEDFNPLKLPLLKNKVVNYNYVACAVIANYLRTDQELLRFRAMHGLVGAAPRVKNVDGISNFRDLGGWPIYRPTFDVKENATLYVRPNVLFRCANPANVTKRGLQTLRELGVKTVFDLRSEEECEKDGVPKDLDAYGLERVHTPVFRHEDYLPEAVALRLSNLITSWHTYVQIYDQMLESGVNLFKQMFEHLRDRPEVPMLFHCTAGKDRTGVFGMLVLRLAGLDRFTIAKEYALTTYGLVPDHEKIRQKFVAGVEKMQNDEKGETLALMIMQGRQNWSIEVDGFNNLISSRTEAMLATMDLLDSKYGGILNYMQEYLKFDQKDVETIFANIVCTDLTHPDGQVYRGGVHGSARL</sequence>
<evidence type="ECO:0000313" key="2">
    <source>
        <dbReference type="EMBL" id="QBM85766.1"/>
    </source>
</evidence>
<dbReference type="SUPFAM" id="SSF53474">
    <property type="entry name" value="alpha/beta-Hydrolases"/>
    <property type="match status" value="1"/>
</dbReference>
<dbReference type="Gene3D" id="3.40.50.1820">
    <property type="entry name" value="alpha/beta hydrolase"/>
    <property type="match status" value="1"/>
</dbReference>
<dbReference type="EMBL" id="CP034456">
    <property type="protein sequence ID" value="QBM85766.1"/>
    <property type="molecule type" value="Genomic_DNA"/>
</dbReference>
<dbReference type="AlphaFoldDB" id="A0A4P6XI91"/>
<accession>A0A4P6XI91</accession>
<dbReference type="InterPro" id="IPR029021">
    <property type="entry name" value="Prot-tyrosine_phosphatase-like"/>
</dbReference>
<feature type="domain" description="Tyrosine specific protein phosphatases" evidence="1">
    <location>
        <begin position="476"/>
        <end position="545"/>
    </location>
</feature>
<keyword evidence="3" id="KW-1185">Reference proteome</keyword>
<evidence type="ECO:0000259" key="1">
    <source>
        <dbReference type="PROSITE" id="PS50056"/>
    </source>
</evidence>
<proteinExistence type="predicted"/>
<dbReference type="STRING" id="2163413.A0A4P6XI91"/>
<dbReference type="InterPro" id="IPR029058">
    <property type="entry name" value="AB_hydrolase_fold"/>
</dbReference>
<dbReference type="Proteomes" id="UP000292447">
    <property type="component" value="Chromosome I"/>
</dbReference>
<reference evidence="3" key="1">
    <citation type="submission" date="2019-03" db="EMBL/GenBank/DDBJ databases">
        <title>Snf2 controls pulcherriminic acid biosynthesis and connects pigmentation and antifungal activity of the yeast Metschnikowia pulcherrima.</title>
        <authorList>
            <person name="Gore-Lloyd D."/>
            <person name="Sumann I."/>
            <person name="Brachmann A.O."/>
            <person name="Schneeberger K."/>
            <person name="Ortiz-Merino R.A."/>
            <person name="Moreno-Beltran M."/>
            <person name="Schlaefli M."/>
            <person name="Kirner P."/>
            <person name="Santos Kron A."/>
            <person name="Wolfe K.H."/>
            <person name="Piel J."/>
            <person name="Ahrens C.H."/>
            <person name="Henk D."/>
            <person name="Freimoser F.M."/>
        </authorList>
    </citation>
    <scope>NUCLEOTIDE SEQUENCE [LARGE SCALE GENOMIC DNA]</scope>
    <source>
        <strain evidence="3">APC 1.2</strain>
    </source>
</reference>
<dbReference type="PANTHER" id="PTHR31126:SF1">
    <property type="entry name" value="TYROSINE SPECIFIC PROTEIN PHOSPHATASES DOMAIN-CONTAINING PROTEIN"/>
    <property type="match status" value="1"/>
</dbReference>
<protein>
    <submittedName>
        <fullName evidence="2">Protein tyrosine/serine phosphatase</fullName>
    </submittedName>
</protein>
<dbReference type="PANTHER" id="PTHR31126">
    <property type="entry name" value="TYROSINE-PROTEIN PHOSPHATASE"/>
    <property type="match status" value="1"/>
</dbReference>
<name>A0A4P6XI91_9ASCO</name>
<evidence type="ECO:0000313" key="3">
    <source>
        <dbReference type="Proteomes" id="UP000292447"/>
    </source>
</evidence>
<gene>
    <name evidence="2" type="primary">MPUL0A03910</name>
    <name evidence="2" type="ORF">METSCH_A03910</name>
</gene>
<organism evidence="2 3">
    <name type="scientific">Metschnikowia aff. pulcherrima</name>
    <dbReference type="NCBI Taxonomy" id="2163413"/>
    <lineage>
        <taxon>Eukaryota</taxon>
        <taxon>Fungi</taxon>
        <taxon>Dikarya</taxon>
        <taxon>Ascomycota</taxon>
        <taxon>Saccharomycotina</taxon>
        <taxon>Pichiomycetes</taxon>
        <taxon>Metschnikowiaceae</taxon>
        <taxon>Metschnikowia</taxon>
    </lineage>
</organism>
<dbReference type="Gene3D" id="3.90.190.10">
    <property type="entry name" value="Protein tyrosine phosphatase superfamily"/>
    <property type="match status" value="1"/>
</dbReference>
<dbReference type="InterPro" id="IPR016130">
    <property type="entry name" value="Tyr_Pase_AS"/>
</dbReference>
<dbReference type="SUPFAM" id="SSF52799">
    <property type="entry name" value="(Phosphotyrosine protein) phosphatases II"/>
    <property type="match status" value="1"/>
</dbReference>
<dbReference type="PROSITE" id="PS50056">
    <property type="entry name" value="TYR_PHOSPHATASE_2"/>
    <property type="match status" value="1"/>
</dbReference>
<dbReference type="Pfam" id="PF13350">
    <property type="entry name" value="Y_phosphatase3"/>
    <property type="match status" value="1"/>
</dbReference>
<dbReference type="InterPro" id="IPR026893">
    <property type="entry name" value="Tyr/Ser_Pase_IphP-type"/>
</dbReference>